<reference evidence="7 8" key="1">
    <citation type="submission" date="2019-09" db="EMBL/GenBank/DDBJ databases">
        <title>Distinct polysaccharide growth profiles of human intestinal Prevotella copri isolates.</title>
        <authorList>
            <person name="Fehlner-Peach H."/>
            <person name="Magnabosco C."/>
            <person name="Raghavan V."/>
            <person name="Scher J.U."/>
            <person name="Tett A."/>
            <person name="Cox L.M."/>
            <person name="Gottsegen C."/>
            <person name="Watters A."/>
            <person name="Wiltshire- Gordon J.D."/>
            <person name="Segata N."/>
            <person name="Bonneau R."/>
            <person name="Littman D.R."/>
        </authorList>
    </citation>
    <scope>NUCLEOTIDE SEQUENCE [LARGE SCALE GENOMIC DNA]</scope>
    <source>
        <strain evidence="8">iAA917</strain>
    </source>
</reference>
<dbReference type="PANTHER" id="PTHR30250:SF26">
    <property type="entry name" value="PSMA PROTEIN"/>
    <property type="match status" value="1"/>
</dbReference>
<feature type="transmembrane region" description="Helical" evidence="6">
    <location>
        <begin position="349"/>
        <end position="366"/>
    </location>
</feature>
<accession>A0A6G1VNX6</accession>
<feature type="transmembrane region" description="Helical" evidence="6">
    <location>
        <begin position="161"/>
        <end position="182"/>
    </location>
</feature>
<feature type="transmembrane region" description="Helical" evidence="6">
    <location>
        <begin position="305"/>
        <end position="329"/>
    </location>
</feature>
<feature type="transmembrane region" description="Helical" evidence="6">
    <location>
        <begin position="128"/>
        <end position="149"/>
    </location>
</feature>
<keyword evidence="5 6" id="KW-0472">Membrane</keyword>
<comment type="caution">
    <text evidence="7">The sequence shown here is derived from an EMBL/GenBank/DDBJ whole genome shotgun (WGS) entry which is preliminary data.</text>
</comment>
<sequence length="504" mass="57095">MSQISNNNKRIAKNTLFLYMRMLFLLFISLFTSRIVLAQLGVEDFGLYNVVGSLILIFTFIQGSLSSATSRFLAFEIGNGDKKRVNNTFCMTINIHILFALFIFIASETIGLWYFFYKMVIPSNRFVAALIVYQLSNINAILAILVLPYRSMIIAKEKMKAFAYISIIEALIKLVIALSLYLNGIDRLVLYGGLLCLTQVVVNCVYFRYCIRNFSEARYHLYWNKQQFIEMFGFSGWSVCSYLSSSFVSQAFNLLLNLFFGPAVNAARAISYQIQGAINNFSANFQMALNPQIIKNYATLNLPRVYDLVLMSMKVSFSLLYILMVPILINIDWILNIWLKKVPQNSDVFVIFIGLSSIFLGMSNPFSVVAEAANKLKFYNLVTMPFYLLTIPLAYLFLSLGNSACSVFIITCIAEVIGFFVKLFVAYKIVAIPVKNIIKQFLRNLICLLLAVSLGACMLLFLPNGNLYSFCSVVICFILAVLVVFVIVLSQSERKIIINKILNK</sequence>
<keyword evidence="4 6" id="KW-1133">Transmembrane helix</keyword>
<dbReference type="EMBL" id="VZAH01000120">
    <property type="protein sequence ID" value="MQP15255.1"/>
    <property type="molecule type" value="Genomic_DNA"/>
</dbReference>
<name>A0A6G1VNX6_9BACT</name>
<feature type="transmembrane region" description="Helical" evidence="6">
    <location>
        <begin position="441"/>
        <end position="461"/>
    </location>
</feature>
<dbReference type="AlphaFoldDB" id="A0A6G1VNX6"/>
<dbReference type="RefSeq" id="WP_153090840.1">
    <property type="nucleotide sequence ID" value="NZ_VZAH01000120.1"/>
</dbReference>
<proteinExistence type="predicted"/>
<feature type="transmembrane region" description="Helical" evidence="6">
    <location>
        <begin position="95"/>
        <end position="116"/>
    </location>
</feature>
<evidence type="ECO:0000256" key="1">
    <source>
        <dbReference type="ARBA" id="ARBA00004651"/>
    </source>
</evidence>
<evidence type="ECO:0000256" key="3">
    <source>
        <dbReference type="ARBA" id="ARBA00022692"/>
    </source>
</evidence>
<feature type="transmembrane region" description="Helical" evidence="6">
    <location>
        <begin position="378"/>
        <end position="400"/>
    </location>
</feature>
<evidence type="ECO:0000256" key="6">
    <source>
        <dbReference type="SAM" id="Phobius"/>
    </source>
</evidence>
<keyword evidence="3 6" id="KW-0812">Transmembrane</keyword>
<organism evidence="7 8">
    <name type="scientific">Segatella copri</name>
    <dbReference type="NCBI Taxonomy" id="165179"/>
    <lineage>
        <taxon>Bacteria</taxon>
        <taxon>Pseudomonadati</taxon>
        <taxon>Bacteroidota</taxon>
        <taxon>Bacteroidia</taxon>
        <taxon>Bacteroidales</taxon>
        <taxon>Prevotellaceae</taxon>
        <taxon>Segatella</taxon>
    </lineage>
</organism>
<evidence type="ECO:0000256" key="4">
    <source>
        <dbReference type="ARBA" id="ARBA00022989"/>
    </source>
</evidence>
<dbReference type="OrthoDB" id="5365632at2"/>
<dbReference type="GO" id="GO:0005886">
    <property type="term" value="C:plasma membrane"/>
    <property type="evidence" value="ECO:0007669"/>
    <property type="project" value="UniProtKB-SubCell"/>
</dbReference>
<dbReference type="InterPro" id="IPR050833">
    <property type="entry name" value="Poly_Biosynth_Transport"/>
</dbReference>
<feature type="transmembrane region" description="Helical" evidence="6">
    <location>
        <begin position="467"/>
        <end position="490"/>
    </location>
</feature>
<dbReference type="Proteomes" id="UP000477980">
    <property type="component" value="Unassembled WGS sequence"/>
</dbReference>
<dbReference type="PANTHER" id="PTHR30250">
    <property type="entry name" value="PST FAMILY PREDICTED COLANIC ACID TRANSPORTER"/>
    <property type="match status" value="1"/>
</dbReference>
<feature type="transmembrane region" description="Helical" evidence="6">
    <location>
        <begin position="188"/>
        <end position="207"/>
    </location>
</feature>
<keyword evidence="2" id="KW-1003">Cell membrane</keyword>
<evidence type="ECO:0000313" key="8">
    <source>
        <dbReference type="Proteomes" id="UP000477980"/>
    </source>
</evidence>
<gene>
    <name evidence="7" type="ORF">F7D25_12730</name>
</gene>
<evidence type="ECO:0000313" key="7">
    <source>
        <dbReference type="EMBL" id="MQP15255.1"/>
    </source>
</evidence>
<comment type="subcellular location">
    <subcellularLocation>
        <location evidence="1">Cell membrane</location>
        <topology evidence="1">Multi-pass membrane protein</topology>
    </subcellularLocation>
</comment>
<feature type="transmembrane region" description="Helical" evidence="6">
    <location>
        <begin position="406"/>
        <end position="429"/>
    </location>
</feature>
<protein>
    <submittedName>
        <fullName evidence="7">Lipopolysaccharide biosynthesis protein</fullName>
    </submittedName>
</protein>
<evidence type="ECO:0000256" key="5">
    <source>
        <dbReference type="ARBA" id="ARBA00023136"/>
    </source>
</evidence>
<evidence type="ECO:0000256" key="2">
    <source>
        <dbReference type="ARBA" id="ARBA00022475"/>
    </source>
</evidence>
<feature type="transmembrane region" description="Helical" evidence="6">
    <location>
        <begin position="54"/>
        <end position="74"/>
    </location>
</feature>